<dbReference type="Proteomes" id="UP000007303">
    <property type="component" value="Unassembled WGS sequence"/>
</dbReference>
<dbReference type="PROSITE" id="PS51257">
    <property type="entry name" value="PROKAR_LIPOPROTEIN"/>
    <property type="match status" value="1"/>
</dbReference>
<dbReference type="InterPro" id="IPR029071">
    <property type="entry name" value="Ubiquitin-like_domsf"/>
</dbReference>
<accession>H3CCB4</accession>
<dbReference type="SUPFAM" id="SSF54236">
    <property type="entry name" value="Ubiquitin-like"/>
    <property type="match status" value="1"/>
</dbReference>
<name>H3CCB4_TETNG</name>
<dbReference type="InterPro" id="IPR000159">
    <property type="entry name" value="RA_dom"/>
</dbReference>
<dbReference type="InterPro" id="IPR048945">
    <property type="entry name" value="RASSF8/10_RA"/>
</dbReference>
<reference evidence="4" key="1">
    <citation type="journal article" date="2004" name="Nature">
        <title>Genome duplication in the teleost fish Tetraodon nigroviridis reveals the early vertebrate proto-karyotype.</title>
        <authorList>
            <person name="Jaillon O."/>
            <person name="Aury J.-M."/>
            <person name="Brunet F."/>
            <person name="Petit J.-L."/>
            <person name="Stange-Thomann N."/>
            <person name="Mauceli E."/>
            <person name="Bouneau L."/>
            <person name="Fischer C."/>
            <person name="Ozouf-Costaz C."/>
            <person name="Bernot A."/>
            <person name="Nicaud S."/>
            <person name="Jaffe D."/>
            <person name="Fisher S."/>
            <person name="Lutfalla G."/>
            <person name="Dossat C."/>
            <person name="Segurens B."/>
            <person name="Dasilva C."/>
            <person name="Salanoubat M."/>
            <person name="Levy M."/>
            <person name="Boudet N."/>
            <person name="Castellano S."/>
            <person name="Anthouard V."/>
            <person name="Jubin C."/>
            <person name="Castelli V."/>
            <person name="Katinka M."/>
            <person name="Vacherie B."/>
            <person name="Biemont C."/>
            <person name="Skalli Z."/>
            <person name="Cattolico L."/>
            <person name="Poulain J."/>
            <person name="De Berardinis V."/>
            <person name="Cruaud C."/>
            <person name="Duprat S."/>
            <person name="Brottier P."/>
            <person name="Coutanceau J.-P."/>
            <person name="Gouzy J."/>
            <person name="Parra G."/>
            <person name="Lardier G."/>
            <person name="Chapple C."/>
            <person name="McKernan K.J."/>
            <person name="McEwan P."/>
            <person name="Bosak S."/>
            <person name="Kellis M."/>
            <person name="Volff J.-N."/>
            <person name="Guigo R."/>
            <person name="Zody M.C."/>
            <person name="Mesirov J."/>
            <person name="Lindblad-Toh K."/>
            <person name="Birren B."/>
            <person name="Nusbaum C."/>
            <person name="Kahn D."/>
            <person name="Robinson-Rechavi M."/>
            <person name="Laudet V."/>
            <person name="Schachter V."/>
            <person name="Quetier F."/>
            <person name="Saurin W."/>
            <person name="Scarpelli C."/>
            <person name="Wincker P."/>
            <person name="Lander E.S."/>
            <person name="Weissenbach J."/>
            <person name="Roest Crollius H."/>
        </authorList>
    </citation>
    <scope>NUCLEOTIDE SEQUENCE [LARGE SCALE GENOMIC DNA]</scope>
</reference>
<dbReference type="GeneTree" id="ENSGT00950000182839"/>
<feature type="compositionally biased region" description="Polar residues" evidence="1">
    <location>
        <begin position="101"/>
        <end position="117"/>
    </location>
</feature>
<feature type="region of interest" description="Disordered" evidence="1">
    <location>
        <begin position="79"/>
        <end position="144"/>
    </location>
</feature>
<protein>
    <submittedName>
        <fullName evidence="3">Ras association domain family member 7</fullName>
    </submittedName>
</protein>
<organism evidence="3 4">
    <name type="scientific">Tetraodon nigroviridis</name>
    <name type="common">Spotted green pufferfish</name>
    <name type="synonym">Chelonodon nigroviridis</name>
    <dbReference type="NCBI Taxonomy" id="99883"/>
    <lineage>
        <taxon>Eukaryota</taxon>
        <taxon>Metazoa</taxon>
        <taxon>Chordata</taxon>
        <taxon>Craniata</taxon>
        <taxon>Vertebrata</taxon>
        <taxon>Euteleostomi</taxon>
        <taxon>Actinopterygii</taxon>
        <taxon>Neopterygii</taxon>
        <taxon>Teleostei</taxon>
        <taxon>Neoteleostei</taxon>
        <taxon>Acanthomorphata</taxon>
        <taxon>Eupercaria</taxon>
        <taxon>Tetraodontiformes</taxon>
        <taxon>Tetradontoidea</taxon>
        <taxon>Tetraodontidae</taxon>
        <taxon>Tetraodon</taxon>
    </lineage>
</organism>
<sequence>MELKVWVDGALRVVCGLTLSTSCRDVVVALAQSLGQTGRYLLVMKLRESERQLEADDCPLQHLARLGQLSAEVQFHLRRTSSSFHQGPNTQARESHRPRSRGSQPQSLQPKASGSSTHPRRTNPNRTWSPASRTSPEPGASPLFFLNLTSSKEEVFRHVLQQQQRLQDLQVLLQGLEREAALWEGESTSGPLPTAAEQLEEQRRRNEAELLLGQQWEEELQAETDRERELHRRLQQIQASLQAHGSQTQQLQQHAQQLQQDLALPAPPQAAPAPGPNQEEVLKPLQQELQHRLQQAQELDATLSQTQGALQAAEQRLQDRWRTVEELSRELRQWKLQQFIQQSGGTRNTSLKIRPAEREREKKEIRTNIFFNFAPLRRPRPSRQLP</sequence>
<evidence type="ECO:0000256" key="1">
    <source>
        <dbReference type="SAM" id="MobiDB-lite"/>
    </source>
</evidence>
<reference evidence="3" key="2">
    <citation type="submission" date="2025-08" db="UniProtKB">
        <authorList>
            <consortium name="Ensembl"/>
        </authorList>
    </citation>
    <scope>IDENTIFICATION</scope>
</reference>
<dbReference type="GO" id="GO:0007165">
    <property type="term" value="P:signal transduction"/>
    <property type="evidence" value="ECO:0007669"/>
    <property type="project" value="InterPro"/>
</dbReference>
<dbReference type="HOGENOM" id="CLU_031151_0_1_1"/>
<keyword evidence="4" id="KW-1185">Reference proteome</keyword>
<dbReference type="Ensembl" id="ENSTNIT00000006034.1">
    <property type="protein sequence ID" value="ENSTNIP00000005886.1"/>
    <property type="gene ID" value="ENSTNIG00000003302.1"/>
</dbReference>
<evidence type="ECO:0000313" key="3">
    <source>
        <dbReference type="Ensembl" id="ENSTNIP00000005886.1"/>
    </source>
</evidence>
<dbReference type="InParanoid" id="H3CCB4"/>
<dbReference type="PROSITE" id="PS50200">
    <property type="entry name" value="RA"/>
    <property type="match status" value="1"/>
</dbReference>
<feature type="compositionally biased region" description="Polar residues" evidence="1">
    <location>
        <begin position="80"/>
        <end position="92"/>
    </location>
</feature>
<dbReference type="AlphaFoldDB" id="H3CCB4"/>
<dbReference type="PANTHER" id="PTHR15286">
    <property type="entry name" value="RAS-ASSOCIATING DOMAIN CONTAINING PROTEIN"/>
    <property type="match status" value="1"/>
</dbReference>
<feature type="compositionally biased region" description="Polar residues" evidence="1">
    <location>
        <begin position="124"/>
        <end position="135"/>
    </location>
</feature>
<dbReference type="Gene3D" id="3.10.20.90">
    <property type="entry name" value="Phosphatidylinositol 3-kinase Catalytic Subunit, Chain A, domain 1"/>
    <property type="match status" value="1"/>
</dbReference>
<evidence type="ECO:0000313" key="4">
    <source>
        <dbReference type="Proteomes" id="UP000007303"/>
    </source>
</evidence>
<reference evidence="3" key="3">
    <citation type="submission" date="2025-09" db="UniProtKB">
        <authorList>
            <consortium name="Ensembl"/>
        </authorList>
    </citation>
    <scope>IDENTIFICATION</scope>
</reference>
<feature type="region of interest" description="Disordered" evidence="1">
    <location>
        <begin position="184"/>
        <end position="203"/>
    </location>
</feature>
<proteinExistence type="predicted"/>
<evidence type="ECO:0000259" key="2">
    <source>
        <dbReference type="PROSITE" id="PS50200"/>
    </source>
</evidence>
<dbReference type="PANTHER" id="PTHR15286:SF11">
    <property type="entry name" value="RAS ASSOCIATION DOMAIN-CONTAINING PROTEIN 7"/>
    <property type="match status" value="1"/>
</dbReference>
<feature type="domain" description="Ras-associating" evidence="2">
    <location>
        <begin position="1"/>
        <end position="82"/>
    </location>
</feature>
<dbReference type="Pfam" id="PF21712">
    <property type="entry name" value="RASSF8-10_RA"/>
    <property type="match status" value="1"/>
</dbReference>
<dbReference type="OMA" id="ELMHAEH"/>
<dbReference type="SMART" id="SM00314">
    <property type="entry name" value="RA"/>
    <property type="match status" value="1"/>
</dbReference>
<dbReference type="InterPro" id="IPR033593">
    <property type="entry name" value="N-RASSF"/>
</dbReference>